<dbReference type="InterPro" id="IPR012337">
    <property type="entry name" value="RNaseH-like_sf"/>
</dbReference>
<dbReference type="AlphaFoldDB" id="A9YTW8"/>
<dbReference type="CDD" id="cd09276">
    <property type="entry name" value="Rnase_HI_RT_non_LTR"/>
    <property type="match status" value="1"/>
</dbReference>
<keyword evidence="3" id="KW-0548">Nucleotidyltransferase</keyword>
<reference evidence="3" key="1">
    <citation type="submission" date="2007-11" db="EMBL/GenBank/DDBJ databases">
        <title>Transposable elements in the expressed sequence tags (ESTs) of the pathogenic fungus Paracoccidioides brasiliensis: characterization of two major retrotransposon in the partial transcriptome.</title>
        <authorList>
            <person name="Araujo R.A.C."/>
            <person name="Marini M.M."/>
            <person name="Santos M.M."/>
            <person name="Soares C.M."/>
            <person name="Brigido M."/>
            <person name="Felipe M.S."/>
            <person name="Ruiz J.C."/>
            <person name="Cisalpino P.S."/>
            <person name="Silveira J.F."/>
        </authorList>
    </citation>
    <scope>NUCLEOTIDE SEQUENCE</scope>
</reference>
<feature type="domain" description="RNase H type-1" evidence="2">
    <location>
        <begin position="198"/>
        <end position="347"/>
    </location>
</feature>
<evidence type="ECO:0000256" key="1">
    <source>
        <dbReference type="SAM" id="MobiDB-lite"/>
    </source>
</evidence>
<dbReference type="VEuPathDB" id="FungiDB:PADG_12150"/>
<dbReference type="PANTHER" id="PTHR33481:SF1">
    <property type="entry name" value="ENDONUCLEASE_EXONUCLEASE_PHOSPHATASE DOMAIN-CONTAINING PROTEIN-RELATED"/>
    <property type="match status" value="1"/>
</dbReference>
<proteinExistence type="predicted"/>
<evidence type="ECO:0000313" key="3">
    <source>
        <dbReference type="EMBL" id="ABY19378.1"/>
    </source>
</evidence>
<dbReference type="Gene3D" id="3.30.420.10">
    <property type="entry name" value="Ribonuclease H-like superfamily/Ribonuclease H"/>
    <property type="match status" value="1"/>
</dbReference>
<dbReference type="InterPro" id="IPR002156">
    <property type="entry name" value="RNaseH_domain"/>
</dbReference>
<sequence>MAAKARQVSNGIRALSNTARGAPVQLLRQSIQACVLSVLCYGAEAWWPGATRMEKGKEISNRMDCLVRKLDLALRDALRGALPVYKTTPISALHRELEIMPMKETLDNRRAVFAVRIKKLDKRHPLVRRSNKVATTKPYTTRLSRASSHAGGIEAYDPLLTPPWMRFPRKEDLQIGYVAGRTKEQAAQDFKSWLQQRNPLDLVVFTDGSQIEHPQRATGAGWAICWGSEHRLISTGNLPMDKAEVFDAEAMAALQGLKEATTSPQAKFASNVYICLDNLEVARALGSVPNTSSQQVFAQFLKAIKAWQSRDRLPLATQSRVVIRWVPGHAGVAGNEKADLEAKAAAAQAASASMVPQPDSIGTLAYIKRHTMEQTTRAFENYWAKNRPKRYMELEIPLKRASTEVKLSRFTLGKLYAARSGHGDFAAYHSHLKHEDAECYCRCGHSKTPEHFYYCTLARKAAKRRRPIYNLRETLATSRGALEFNNWLRETAFYQNICPMRRRAPPDQIPQTILSSVLPPSSSPPPPPSSLSSPFFPSLPSFLSASPTSLPQT</sequence>
<dbReference type="GO" id="GO:0003676">
    <property type="term" value="F:nucleic acid binding"/>
    <property type="evidence" value="ECO:0007669"/>
    <property type="project" value="InterPro"/>
</dbReference>
<dbReference type="InterPro" id="IPR036397">
    <property type="entry name" value="RNaseH_sf"/>
</dbReference>
<protein>
    <submittedName>
        <fullName evidence="3">Reverse transcriptase</fullName>
    </submittedName>
</protein>
<dbReference type="Pfam" id="PF00075">
    <property type="entry name" value="RNase_H"/>
    <property type="match status" value="1"/>
</dbReference>
<evidence type="ECO:0000259" key="2">
    <source>
        <dbReference type="PROSITE" id="PS50879"/>
    </source>
</evidence>
<keyword evidence="3" id="KW-0808">Transferase</keyword>
<dbReference type="EMBL" id="EU294216">
    <property type="protein sequence ID" value="ABY19378.1"/>
    <property type="molecule type" value="Genomic_DNA"/>
</dbReference>
<dbReference type="PANTHER" id="PTHR33481">
    <property type="entry name" value="REVERSE TRANSCRIPTASE"/>
    <property type="match status" value="1"/>
</dbReference>
<name>A9YTW8_PARBR</name>
<keyword evidence="3" id="KW-0695">RNA-directed DNA polymerase</keyword>
<dbReference type="SUPFAM" id="SSF53098">
    <property type="entry name" value="Ribonuclease H-like"/>
    <property type="match status" value="1"/>
</dbReference>
<dbReference type="PROSITE" id="PS50879">
    <property type="entry name" value="RNASE_H_1"/>
    <property type="match status" value="1"/>
</dbReference>
<organism evidence="3">
    <name type="scientific">Paracoccidioides brasiliensis</name>
    <dbReference type="NCBI Taxonomy" id="121759"/>
    <lineage>
        <taxon>Eukaryota</taxon>
        <taxon>Fungi</taxon>
        <taxon>Dikarya</taxon>
        <taxon>Ascomycota</taxon>
        <taxon>Pezizomycotina</taxon>
        <taxon>Eurotiomycetes</taxon>
        <taxon>Eurotiomycetidae</taxon>
        <taxon>Onygenales</taxon>
        <taxon>Ajellomycetaceae</taxon>
        <taxon>Paracoccidioides</taxon>
    </lineage>
</organism>
<dbReference type="GO" id="GO:0003964">
    <property type="term" value="F:RNA-directed DNA polymerase activity"/>
    <property type="evidence" value="ECO:0007669"/>
    <property type="project" value="UniProtKB-KW"/>
</dbReference>
<accession>A9YTW8</accession>
<feature type="region of interest" description="Disordered" evidence="1">
    <location>
        <begin position="511"/>
        <end position="534"/>
    </location>
</feature>
<dbReference type="GO" id="GO:0004523">
    <property type="term" value="F:RNA-DNA hybrid ribonuclease activity"/>
    <property type="evidence" value="ECO:0007669"/>
    <property type="project" value="InterPro"/>
</dbReference>